<reference evidence="3 4" key="1">
    <citation type="journal article" date="2010" name="DNA Res.">
        <title>Genome sequence of Kitasatospora setae NBRC 14216T: an evolutionary snapshot of the family Streptomycetaceae.</title>
        <authorList>
            <person name="Ichikawa N."/>
            <person name="Oguchi A."/>
            <person name="Ikeda H."/>
            <person name="Ishikawa J."/>
            <person name="Kitani S."/>
            <person name="Watanabe Y."/>
            <person name="Nakamura S."/>
            <person name="Katano Y."/>
            <person name="Kishi E."/>
            <person name="Sasagawa M."/>
            <person name="Ankai A."/>
            <person name="Fukui S."/>
            <person name="Hashimoto Y."/>
            <person name="Kamata S."/>
            <person name="Otoguro M."/>
            <person name="Tanikawa S."/>
            <person name="Nihira T."/>
            <person name="Horinouchi S."/>
            <person name="Ohnishi Y."/>
            <person name="Hayakawa M."/>
            <person name="Kuzuyama T."/>
            <person name="Arisawa A."/>
            <person name="Nomoto F."/>
            <person name="Miura H."/>
            <person name="Takahashi Y."/>
            <person name="Fujita N."/>
        </authorList>
    </citation>
    <scope>NUCLEOTIDE SEQUENCE [LARGE SCALE GENOMIC DNA]</scope>
    <source>
        <strain evidence="4">ATCC 33774 / DSM 43861 / JCM 3304 / KCC A-0304 / NBRC 14216 / KM-6054</strain>
    </source>
</reference>
<feature type="region of interest" description="Disordered" evidence="1">
    <location>
        <begin position="161"/>
        <end position="198"/>
    </location>
</feature>
<sequence>MSSDTPSLPPEPNVPAQQASSPDPAAQAAPEPAAPVTPDAGAEQPLFPAPPAAAPAPERTPEERAARRRRRQLGAAALLAVVTGVAAAVLVTLPERTDIPGLATPNDGRYEFPELALPPLPAGASPPNEYKMRTHAADLRGLLLPLPKGAVATAPSASVSASGSASVSASPSASPSASVSPSGSGAASPSPGLPSVPGRWIPCDRDAMLAKDDAYALRLTTDACRGAAAQGWTAADGTRTELRLFRFGSKDEAADFFARAYQQTSTKDIGATHLDAESKYPVALGETDIRVSDEQVAGLATGRIGWLQSGDVVALVQLTNPKGVPTQAFRQVFALQSGMLY</sequence>
<proteinExistence type="predicted"/>
<organism evidence="3 4">
    <name type="scientific">Kitasatospora setae (strain ATCC 33774 / DSM 43861 / JCM 3304 / KCC A-0304 / NBRC 14216 / KM-6054)</name>
    <name type="common">Streptomyces setae</name>
    <dbReference type="NCBI Taxonomy" id="452652"/>
    <lineage>
        <taxon>Bacteria</taxon>
        <taxon>Bacillati</taxon>
        <taxon>Actinomycetota</taxon>
        <taxon>Actinomycetes</taxon>
        <taxon>Kitasatosporales</taxon>
        <taxon>Streptomycetaceae</taxon>
        <taxon>Kitasatospora</taxon>
    </lineage>
</organism>
<dbReference type="PATRIC" id="fig|452652.3.peg.4060"/>
<name>E4NES1_KITSK</name>
<feature type="region of interest" description="Disordered" evidence="1">
    <location>
        <begin position="1"/>
        <end position="69"/>
    </location>
</feature>
<dbReference type="HOGENOM" id="CLU_952877_0_0_11"/>
<dbReference type="Proteomes" id="UP000007076">
    <property type="component" value="Chromosome"/>
</dbReference>
<keyword evidence="2" id="KW-0472">Membrane</keyword>
<evidence type="ECO:0000313" key="4">
    <source>
        <dbReference type="Proteomes" id="UP000007076"/>
    </source>
</evidence>
<feature type="transmembrane region" description="Helical" evidence="2">
    <location>
        <begin position="73"/>
        <end position="93"/>
    </location>
</feature>
<keyword evidence="4" id="KW-1185">Reference proteome</keyword>
<feature type="compositionally biased region" description="Low complexity" evidence="1">
    <location>
        <begin position="14"/>
        <end position="40"/>
    </location>
</feature>
<dbReference type="STRING" id="452652.KSE_40670"/>
<evidence type="ECO:0000256" key="2">
    <source>
        <dbReference type="SAM" id="Phobius"/>
    </source>
</evidence>
<evidence type="ECO:0000256" key="1">
    <source>
        <dbReference type="SAM" id="MobiDB-lite"/>
    </source>
</evidence>
<keyword evidence="2" id="KW-0812">Transmembrane</keyword>
<keyword evidence="2" id="KW-1133">Transmembrane helix</keyword>
<dbReference type="RefSeq" id="WP_014137162.1">
    <property type="nucleotide sequence ID" value="NC_016109.1"/>
</dbReference>
<dbReference type="EMBL" id="AP010968">
    <property type="protein sequence ID" value="BAJ29857.1"/>
    <property type="molecule type" value="Genomic_DNA"/>
</dbReference>
<dbReference type="AlphaFoldDB" id="E4NES1"/>
<evidence type="ECO:0000313" key="3">
    <source>
        <dbReference type="EMBL" id="BAJ29857.1"/>
    </source>
</evidence>
<accession>E4NES1</accession>
<protein>
    <submittedName>
        <fullName evidence="3">Uncharacterized protein</fullName>
    </submittedName>
</protein>
<dbReference type="KEGG" id="ksk:KSE_40670"/>
<gene>
    <name evidence="3" type="ordered locus">KSE_40670</name>
</gene>
<dbReference type="eggNOG" id="ENOG5033TZ7">
    <property type="taxonomic scope" value="Bacteria"/>
</dbReference>